<dbReference type="GO" id="GO:0005737">
    <property type="term" value="C:cytoplasm"/>
    <property type="evidence" value="ECO:0007669"/>
    <property type="project" value="TreeGrafter"/>
</dbReference>
<organism evidence="5 6">
    <name type="scientific">Leptotrichia buccalis (strain ATCC 14201 / DSM 1135 / JCM 12969 / NCTC 10249 / C-1013-b)</name>
    <dbReference type="NCBI Taxonomy" id="523794"/>
    <lineage>
        <taxon>Bacteria</taxon>
        <taxon>Fusobacteriati</taxon>
        <taxon>Fusobacteriota</taxon>
        <taxon>Fusobacteriia</taxon>
        <taxon>Fusobacteriales</taxon>
        <taxon>Leptotrichiaceae</taxon>
        <taxon>Leptotrichia</taxon>
    </lineage>
</organism>
<evidence type="ECO:0000313" key="5">
    <source>
        <dbReference type="EMBL" id="ACV38234.1"/>
    </source>
</evidence>
<dbReference type="Proteomes" id="UP000001910">
    <property type="component" value="Chromosome"/>
</dbReference>
<dbReference type="PANTHER" id="PTHR30314">
    <property type="entry name" value="CELL DIVISION PROTEIN FTSZ-RELATED"/>
    <property type="match status" value="1"/>
</dbReference>
<dbReference type="RefSeq" id="WP_012806420.1">
    <property type="nucleotide sequence ID" value="NC_013192.1"/>
</dbReference>
<dbReference type="InterPro" id="IPR008280">
    <property type="entry name" value="Tub_FtsZ_C"/>
</dbReference>
<proteinExistence type="predicted"/>
<dbReference type="AlphaFoldDB" id="C7NE39"/>
<feature type="domain" description="Tubulin/FtsZ GTPase" evidence="3">
    <location>
        <begin position="10"/>
        <end position="161"/>
    </location>
</feature>
<dbReference type="SUPFAM" id="SSF55307">
    <property type="entry name" value="Tubulin C-terminal domain-like"/>
    <property type="match status" value="1"/>
</dbReference>
<evidence type="ECO:0000259" key="4">
    <source>
        <dbReference type="SMART" id="SM00865"/>
    </source>
</evidence>
<protein>
    <submittedName>
        <fullName evidence="5">Tubulin/FtsZ domain protein</fullName>
    </submittedName>
</protein>
<accession>C7NE39</accession>
<dbReference type="InterPro" id="IPR037103">
    <property type="entry name" value="Tubulin/FtsZ-like_C"/>
</dbReference>
<dbReference type="InterPro" id="IPR018316">
    <property type="entry name" value="Tubulin/FtsZ_2-layer-sand-dom"/>
</dbReference>
<dbReference type="Gene3D" id="3.40.50.1440">
    <property type="entry name" value="Tubulin/FtsZ, GTPase domain"/>
    <property type="match status" value="1"/>
</dbReference>
<dbReference type="InterPro" id="IPR003008">
    <property type="entry name" value="Tubulin_FtsZ_GTPase"/>
</dbReference>
<keyword evidence="1" id="KW-0547">Nucleotide-binding</keyword>
<sequence length="274" mass="29932">MNIENEKNVEIKVVGIGKTGNSALNEIIKAVEADFVAVSEKQENLDLSEAGIKILVAEDFEKKIQKALENTDMLFILAETDEVENVKISTAVAKIAQSLDILTISIIAAPSEAEFAKTGKAELKQFADIVITVPTEKISEEINKIFIKNIKVIEDIIRERGIVNLDFADVNSMLKNGGTAVLGYGIAAGENKEEVVVKQVLNEILEKSIKNARKILMNILAGPEIGLDELSKITRALEKELEADEASIVWAYAMKPDMEGTVSITLIATDFSDE</sequence>
<dbReference type="GO" id="GO:0005525">
    <property type="term" value="F:GTP binding"/>
    <property type="evidence" value="ECO:0007669"/>
    <property type="project" value="UniProtKB-KW"/>
</dbReference>
<dbReference type="Gene3D" id="3.30.1330.20">
    <property type="entry name" value="Tubulin/FtsZ, C-terminal domain"/>
    <property type="match status" value="1"/>
</dbReference>
<dbReference type="PANTHER" id="PTHR30314:SF3">
    <property type="entry name" value="MITOCHONDRIAL DIVISION PROTEIN FSZA"/>
    <property type="match status" value="1"/>
</dbReference>
<dbReference type="SMART" id="SM00865">
    <property type="entry name" value="Tubulin_C"/>
    <property type="match status" value="1"/>
</dbReference>
<dbReference type="InterPro" id="IPR024757">
    <property type="entry name" value="FtsZ_C"/>
</dbReference>
<dbReference type="HOGENOM" id="CLU_024865_0_1_0"/>
<dbReference type="Pfam" id="PF12327">
    <property type="entry name" value="FtsZ_C"/>
    <property type="match status" value="1"/>
</dbReference>
<evidence type="ECO:0000313" key="6">
    <source>
        <dbReference type="Proteomes" id="UP000001910"/>
    </source>
</evidence>
<name>C7NE39_LEPBD</name>
<dbReference type="InterPro" id="IPR036525">
    <property type="entry name" value="Tubulin/FtsZ_GTPase_sf"/>
</dbReference>
<dbReference type="eggNOG" id="COG0206">
    <property type="taxonomic scope" value="Bacteria"/>
</dbReference>
<evidence type="ECO:0000256" key="2">
    <source>
        <dbReference type="ARBA" id="ARBA00023134"/>
    </source>
</evidence>
<dbReference type="SMART" id="SM00864">
    <property type="entry name" value="Tubulin"/>
    <property type="match status" value="1"/>
</dbReference>
<dbReference type="EMBL" id="CP001685">
    <property type="protein sequence ID" value="ACV38234.1"/>
    <property type="molecule type" value="Genomic_DNA"/>
</dbReference>
<keyword evidence="2" id="KW-0342">GTP-binding</keyword>
<dbReference type="STRING" id="523794.Lebu_0315"/>
<dbReference type="OrthoDB" id="9813375at2"/>
<dbReference type="InterPro" id="IPR045061">
    <property type="entry name" value="FtsZ/CetZ"/>
</dbReference>
<evidence type="ECO:0000259" key="3">
    <source>
        <dbReference type="SMART" id="SM00864"/>
    </source>
</evidence>
<feature type="domain" description="Tubulin/FtsZ 2-layer sandwich" evidence="4">
    <location>
        <begin position="163"/>
        <end position="274"/>
    </location>
</feature>
<reference evidence="5 6" key="1">
    <citation type="journal article" date="2009" name="Stand. Genomic Sci.">
        <title>Complete genome sequence of Leptotrichia buccalis type strain (C-1013-b).</title>
        <authorList>
            <person name="Ivanova N."/>
            <person name="Gronow S."/>
            <person name="Lapidus A."/>
            <person name="Copeland A."/>
            <person name="Glavina Del Rio T."/>
            <person name="Nolan M."/>
            <person name="Lucas S."/>
            <person name="Chen F."/>
            <person name="Tice H."/>
            <person name="Cheng J.F."/>
            <person name="Saunders E."/>
            <person name="Bruce D."/>
            <person name="Goodwin L."/>
            <person name="Brettin T."/>
            <person name="Detter J.C."/>
            <person name="Han C."/>
            <person name="Pitluck S."/>
            <person name="Mikhailova N."/>
            <person name="Pati A."/>
            <person name="Mavrommatis K."/>
            <person name="Chen A."/>
            <person name="Palaniappan K."/>
            <person name="Land M."/>
            <person name="Hauser L."/>
            <person name="Chang Y.J."/>
            <person name="Jeffries C.D."/>
            <person name="Chain P."/>
            <person name="Rohde C."/>
            <person name="Goker M."/>
            <person name="Bristow J."/>
            <person name="Eisen J.A."/>
            <person name="Markowitz V."/>
            <person name="Hugenholtz P."/>
            <person name="Kyrpides N.C."/>
            <person name="Klenk H.P."/>
        </authorList>
    </citation>
    <scope>NUCLEOTIDE SEQUENCE [LARGE SCALE GENOMIC DNA]</scope>
    <source>
        <strain evidence="6">ATCC 14201 / DSM 1135 / JCM 12969 / NCTC 10249 / C-1013-b</strain>
    </source>
</reference>
<dbReference type="SUPFAM" id="SSF52490">
    <property type="entry name" value="Tubulin nucleotide-binding domain-like"/>
    <property type="match status" value="1"/>
</dbReference>
<dbReference type="GO" id="GO:0032153">
    <property type="term" value="C:cell division site"/>
    <property type="evidence" value="ECO:0007669"/>
    <property type="project" value="TreeGrafter"/>
</dbReference>
<gene>
    <name evidence="5" type="ordered locus">Lebu_0315</name>
</gene>
<dbReference type="KEGG" id="lba:Lebu_0315"/>
<dbReference type="GO" id="GO:0051301">
    <property type="term" value="P:cell division"/>
    <property type="evidence" value="ECO:0007669"/>
    <property type="project" value="TreeGrafter"/>
</dbReference>
<evidence type="ECO:0000256" key="1">
    <source>
        <dbReference type="ARBA" id="ARBA00022741"/>
    </source>
</evidence>
<dbReference type="GO" id="GO:0003924">
    <property type="term" value="F:GTPase activity"/>
    <property type="evidence" value="ECO:0007669"/>
    <property type="project" value="InterPro"/>
</dbReference>
<keyword evidence="6" id="KW-1185">Reference proteome</keyword>